<dbReference type="InterPro" id="IPR003333">
    <property type="entry name" value="CMAS"/>
</dbReference>
<dbReference type="STRING" id="345632.GPICK_06960"/>
<evidence type="ECO:0000313" key="6">
    <source>
        <dbReference type="EMBL" id="AJE03139.1"/>
    </source>
</evidence>
<dbReference type="Proteomes" id="UP000057609">
    <property type="component" value="Chromosome"/>
</dbReference>
<dbReference type="SUPFAM" id="SSF53335">
    <property type="entry name" value="S-adenosyl-L-methionine-dependent methyltransferases"/>
    <property type="match status" value="1"/>
</dbReference>
<dbReference type="PANTHER" id="PTHR43667">
    <property type="entry name" value="CYCLOPROPANE-FATTY-ACYL-PHOSPHOLIPID SYNTHASE"/>
    <property type="match status" value="1"/>
</dbReference>
<dbReference type="Gene3D" id="3.40.50.150">
    <property type="entry name" value="Vaccinia Virus protein VP39"/>
    <property type="match status" value="1"/>
</dbReference>
<dbReference type="InterPro" id="IPR050723">
    <property type="entry name" value="CFA/CMAS"/>
</dbReference>
<keyword evidence="7" id="KW-1185">Reference proteome</keyword>
<organism evidence="6 7">
    <name type="scientific">Geobacter pickeringii</name>
    <dbReference type="NCBI Taxonomy" id="345632"/>
    <lineage>
        <taxon>Bacteria</taxon>
        <taxon>Pseudomonadati</taxon>
        <taxon>Thermodesulfobacteriota</taxon>
        <taxon>Desulfuromonadia</taxon>
        <taxon>Geobacterales</taxon>
        <taxon>Geobacteraceae</taxon>
        <taxon>Geobacter</taxon>
    </lineage>
</organism>
<keyword evidence="5" id="KW-0443">Lipid metabolism</keyword>
<dbReference type="CDD" id="cd02440">
    <property type="entry name" value="AdoMet_MTases"/>
    <property type="match status" value="1"/>
</dbReference>
<sequence length="429" mass="48440">MHEHVVGGREKLRSVALEFLEAALAQVRPAEFAIRLWDGTVWSPVPHAPPRFTLVLHHPGALRRMFLSPSQFSLGDSYIHGDFDIEGDLDAAFSFGDALLDRSRRWRERLALGRRLLRMPAPERSGGLGTPLRGAVHSRERDRQAIGFHYDISNDFYRLWLDRRMVYSCAYFSSADDELDPAQERKLDYICRKLRLERGERLLDIGCGWGAMVMHAARHYGVDALGITLSAAQAELAAGEIGRAGLGERCRVAVRDYRDLENEGAFDKLVSIGMVEHVGRKRLPEYFALAWQLLRPGGIFLNHGISESLTNPPPRGRSFIDRYVFPDGELVPVSEMVRVAEAAGFEVRDMESLREHYALTLQRWVSRLDAAWDAARQATDEVTCRVWRLYMAGSAHGFATGRLNLYQLLLVKPQGGASGFPLTRDYLYS</sequence>
<evidence type="ECO:0000256" key="3">
    <source>
        <dbReference type="ARBA" id="ARBA00022679"/>
    </source>
</evidence>
<proteinExistence type="inferred from homology"/>
<dbReference type="AlphaFoldDB" id="A0A0B5BDD9"/>
<evidence type="ECO:0000256" key="5">
    <source>
        <dbReference type="ARBA" id="ARBA00023098"/>
    </source>
</evidence>
<keyword evidence="3" id="KW-0808">Transferase</keyword>
<evidence type="ECO:0000256" key="4">
    <source>
        <dbReference type="ARBA" id="ARBA00022691"/>
    </source>
</evidence>
<dbReference type="OrthoDB" id="9782855at2"/>
<dbReference type="GO" id="GO:0008168">
    <property type="term" value="F:methyltransferase activity"/>
    <property type="evidence" value="ECO:0007669"/>
    <property type="project" value="UniProtKB-KW"/>
</dbReference>
<comment type="similarity">
    <text evidence="1">Belongs to the CFA/CMAS family.</text>
</comment>
<dbReference type="KEGG" id="gpi:GPICK_06960"/>
<keyword evidence="4" id="KW-0949">S-adenosyl-L-methionine</keyword>
<accession>A0A0B5BDD9</accession>
<dbReference type="GO" id="GO:0032259">
    <property type="term" value="P:methylation"/>
    <property type="evidence" value="ECO:0007669"/>
    <property type="project" value="UniProtKB-KW"/>
</dbReference>
<keyword evidence="2" id="KW-0489">Methyltransferase</keyword>
<dbReference type="RefSeq" id="WP_039741661.1">
    <property type="nucleotide sequence ID" value="NZ_CP009788.1"/>
</dbReference>
<name>A0A0B5BDD9_9BACT</name>
<evidence type="ECO:0000313" key="7">
    <source>
        <dbReference type="Proteomes" id="UP000057609"/>
    </source>
</evidence>
<evidence type="ECO:0000256" key="2">
    <source>
        <dbReference type="ARBA" id="ARBA00022603"/>
    </source>
</evidence>
<gene>
    <name evidence="6" type="ORF">GPICK_06960</name>
</gene>
<dbReference type="InterPro" id="IPR029063">
    <property type="entry name" value="SAM-dependent_MTases_sf"/>
</dbReference>
<protein>
    <submittedName>
        <fullName evidence="6">Cyclopropane-fatty-acyl-phospholipid synthase</fullName>
    </submittedName>
</protein>
<reference evidence="6 7" key="1">
    <citation type="journal article" date="2015" name="Genome Announc.">
        <title>Complete Genome of Geobacter pickeringii G13T, a Metal-Reducing Isolate from Sedimentary Kaolin Deposits.</title>
        <authorList>
            <person name="Badalamenti J.P."/>
            <person name="Bond D.R."/>
        </authorList>
    </citation>
    <scope>NUCLEOTIDE SEQUENCE [LARGE SCALE GENOMIC DNA]</scope>
    <source>
        <strain evidence="6 7">G13</strain>
    </source>
</reference>
<evidence type="ECO:0000256" key="1">
    <source>
        <dbReference type="ARBA" id="ARBA00010815"/>
    </source>
</evidence>
<dbReference type="EMBL" id="CP009788">
    <property type="protein sequence ID" value="AJE03139.1"/>
    <property type="molecule type" value="Genomic_DNA"/>
</dbReference>
<dbReference type="HOGENOM" id="CLU_026434_6_2_7"/>
<dbReference type="Pfam" id="PF02353">
    <property type="entry name" value="CMAS"/>
    <property type="match status" value="1"/>
</dbReference>
<dbReference type="PANTHER" id="PTHR43667:SF1">
    <property type="entry name" value="CYCLOPROPANE-FATTY-ACYL-PHOSPHOLIPID SYNTHASE"/>
    <property type="match status" value="1"/>
</dbReference>
<dbReference type="GO" id="GO:0008610">
    <property type="term" value="P:lipid biosynthetic process"/>
    <property type="evidence" value="ECO:0007669"/>
    <property type="project" value="InterPro"/>
</dbReference>
<dbReference type="PIRSF" id="PIRSF003085">
    <property type="entry name" value="CMAS"/>
    <property type="match status" value="1"/>
</dbReference>